<reference evidence="1" key="1">
    <citation type="submission" date="2023-11" db="EMBL/GenBank/DDBJ databases">
        <title>Genome assemblies of two species of porcelain crab, Petrolisthes cinctipes and Petrolisthes manimaculis (Anomura: Porcellanidae).</title>
        <authorList>
            <person name="Angst P."/>
        </authorList>
    </citation>
    <scope>NUCLEOTIDE SEQUENCE</scope>
    <source>
        <strain evidence="1">PB745_02</strain>
        <tissue evidence="1">Gill</tissue>
    </source>
</reference>
<dbReference type="Proteomes" id="UP001292094">
    <property type="component" value="Unassembled WGS sequence"/>
</dbReference>
<organism evidence="1 2">
    <name type="scientific">Petrolisthes manimaculis</name>
    <dbReference type="NCBI Taxonomy" id="1843537"/>
    <lineage>
        <taxon>Eukaryota</taxon>
        <taxon>Metazoa</taxon>
        <taxon>Ecdysozoa</taxon>
        <taxon>Arthropoda</taxon>
        <taxon>Crustacea</taxon>
        <taxon>Multicrustacea</taxon>
        <taxon>Malacostraca</taxon>
        <taxon>Eumalacostraca</taxon>
        <taxon>Eucarida</taxon>
        <taxon>Decapoda</taxon>
        <taxon>Pleocyemata</taxon>
        <taxon>Anomura</taxon>
        <taxon>Galatheoidea</taxon>
        <taxon>Porcellanidae</taxon>
        <taxon>Petrolisthes</taxon>
    </lineage>
</organism>
<keyword evidence="2" id="KW-1185">Reference proteome</keyword>
<accession>A0AAE1PQH5</accession>
<evidence type="ECO:0000313" key="1">
    <source>
        <dbReference type="EMBL" id="KAK4312221.1"/>
    </source>
</evidence>
<proteinExistence type="predicted"/>
<dbReference type="EMBL" id="JAWZYT010001433">
    <property type="protein sequence ID" value="KAK4312221.1"/>
    <property type="molecule type" value="Genomic_DNA"/>
</dbReference>
<gene>
    <name evidence="1" type="ORF">Pmani_016301</name>
</gene>
<dbReference type="AlphaFoldDB" id="A0AAE1PQH5"/>
<feature type="non-terminal residue" evidence="1">
    <location>
        <position position="1"/>
    </location>
</feature>
<name>A0AAE1PQH5_9EUCA</name>
<protein>
    <submittedName>
        <fullName evidence="1">Uncharacterized protein</fullName>
    </submittedName>
</protein>
<sequence length="49" mass="5511">YVVTPSPIVCGCLRGYQLWCRQPLGSEGWLAPVTHQSPRNTTHTPMQFP</sequence>
<comment type="caution">
    <text evidence="1">The sequence shown here is derived from an EMBL/GenBank/DDBJ whole genome shotgun (WGS) entry which is preliminary data.</text>
</comment>
<evidence type="ECO:0000313" key="2">
    <source>
        <dbReference type="Proteomes" id="UP001292094"/>
    </source>
</evidence>